<dbReference type="Gene3D" id="2.170.150.70">
    <property type="match status" value="1"/>
</dbReference>
<evidence type="ECO:0000256" key="2">
    <source>
        <dbReference type="ARBA" id="ARBA00022723"/>
    </source>
</evidence>
<dbReference type="InterPro" id="IPR006913">
    <property type="entry name" value="CENP-V/GFA"/>
</dbReference>
<comment type="similarity">
    <text evidence="1">Belongs to the Gfa family.</text>
</comment>
<accession>A0A2R8B5V4</accession>
<reference evidence="5 6" key="1">
    <citation type="submission" date="2018-03" db="EMBL/GenBank/DDBJ databases">
        <authorList>
            <person name="Keele B.F."/>
        </authorList>
    </citation>
    <scope>NUCLEOTIDE SEQUENCE [LARGE SCALE GENOMIC DNA]</scope>
    <source>
        <strain evidence="5 6">CECT 8626</strain>
    </source>
</reference>
<evidence type="ECO:0000256" key="3">
    <source>
        <dbReference type="ARBA" id="ARBA00022833"/>
    </source>
</evidence>
<dbReference type="AlphaFoldDB" id="A0A2R8B5V4"/>
<dbReference type="OrthoDB" id="9807246at2"/>
<dbReference type="GO" id="GO:0046872">
    <property type="term" value="F:metal ion binding"/>
    <property type="evidence" value="ECO:0007669"/>
    <property type="project" value="UniProtKB-KW"/>
</dbReference>
<dbReference type="GO" id="GO:0016846">
    <property type="term" value="F:carbon-sulfur lyase activity"/>
    <property type="evidence" value="ECO:0007669"/>
    <property type="project" value="InterPro"/>
</dbReference>
<dbReference type="PROSITE" id="PS51891">
    <property type="entry name" value="CENP_V_GFA"/>
    <property type="match status" value="1"/>
</dbReference>
<keyword evidence="3" id="KW-0862">Zinc</keyword>
<dbReference type="InterPro" id="IPR052355">
    <property type="entry name" value="CENP-V-like"/>
</dbReference>
<keyword evidence="2" id="KW-0479">Metal-binding</keyword>
<dbReference type="PANTHER" id="PTHR28620:SF1">
    <property type="entry name" value="CENP-V_GFA DOMAIN-CONTAINING PROTEIN"/>
    <property type="match status" value="1"/>
</dbReference>
<evidence type="ECO:0000256" key="1">
    <source>
        <dbReference type="ARBA" id="ARBA00005495"/>
    </source>
</evidence>
<dbReference type="RefSeq" id="WP_108852384.1">
    <property type="nucleotide sequence ID" value="NZ_OMOQ01000001.1"/>
</dbReference>
<gene>
    <name evidence="5" type="ORF">DEA8626_01529</name>
</gene>
<dbReference type="Pfam" id="PF04828">
    <property type="entry name" value="GFA"/>
    <property type="match status" value="1"/>
</dbReference>
<dbReference type="EMBL" id="OMOQ01000001">
    <property type="protein sequence ID" value="SPH17999.1"/>
    <property type="molecule type" value="Genomic_DNA"/>
</dbReference>
<dbReference type="InterPro" id="IPR011057">
    <property type="entry name" value="Mss4-like_sf"/>
</dbReference>
<protein>
    <recommendedName>
        <fullName evidence="4">CENP-V/GFA domain-containing protein</fullName>
    </recommendedName>
</protein>
<dbReference type="SUPFAM" id="SSF51316">
    <property type="entry name" value="Mss4-like"/>
    <property type="match status" value="1"/>
</dbReference>
<feature type="domain" description="CENP-V/GFA" evidence="4">
    <location>
        <begin position="2"/>
        <end position="116"/>
    </location>
</feature>
<name>A0A2R8B5V4_9RHOB</name>
<evidence type="ECO:0000259" key="4">
    <source>
        <dbReference type="PROSITE" id="PS51891"/>
    </source>
</evidence>
<evidence type="ECO:0000313" key="6">
    <source>
        <dbReference type="Proteomes" id="UP000244924"/>
    </source>
</evidence>
<dbReference type="Proteomes" id="UP000244924">
    <property type="component" value="Unassembled WGS sequence"/>
</dbReference>
<sequence>MIEGACHCGAVRWSFDGIPDSATSCNCTICRRYGTLWAYDYEGERVKASGRTSIYAWNGRTIGFHFCPECGCVAYWRACESGKDGRRRIAVNLRLASPEVVGVIAMERFDGLDSFDDLPRDGRCVSDMWF</sequence>
<evidence type="ECO:0000313" key="5">
    <source>
        <dbReference type="EMBL" id="SPH17999.1"/>
    </source>
</evidence>
<keyword evidence="6" id="KW-1185">Reference proteome</keyword>
<organism evidence="5 6">
    <name type="scientific">Albidovulum aquaemixtae</name>
    <dbReference type="NCBI Taxonomy" id="1542388"/>
    <lineage>
        <taxon>Bacteria</taxon>
        <taxon>Pseudomonadati</taxon>
        <taxon>Pseudomonadota</taxon>
        <taxon>Alphaproteobacteria</taxon>
        <taxon>Rhodobacterales</taxon>
        <taxon>Paracoccaceae</taxon>
        <taxon>Albidovulum</taxon>
    </lineage>
</organism>
<dbReference type="PANTHER" id="PTHR28620">
    <property type="entry name" value="CENTROMERE PROTEIN V"/>
    <property type="match status" value="1"/>
</dbReference>
<proteinExistence type="inferred from homology"/>